<evidence type="ECO:0000256" key="2">
    <source>
        <dbReference type="ARBA" id="ARBA00022598"/>
    </source>
</evidence>
<protein>
    <recommendedName>
        <fullName evidence="7">Mur ligase central domain-containing protein</fullName>
    </recommendedName>
</protein>
<organism evidence="5 6">
    <name type="scientific">Oculimacula yallundae</name>
    <dbReference type="NCBI Taxonomy" id="86028"/>
    <lineage>
        <taxon>Eukaryota</taxon>
        <taxon>Fungi</taxon>
        <taxon>Dikarya</taxon>
        <taxon>Ascomycota</taxon>
        <taxon>Pezizomycotina</taxon>
        <taxon>Leotiomycetes</taxon>
        <taxon>Helotiales</taxon>
        <taxon>Ploettnerulaceae</taxon>
        <taxon>Oculimacula</taxon>
    </lineage>
</organism>
<dbReference type="PANTHER" id="PTHR11136:SF5">
    <property type="entry name" value="FOLYLPOLYGLUTAMATE SYNTHASE, MITOCHONDRIAL"/>
    <property type="match status" value="1"/>
</dbReference>
<name>A0ABR4BTV3_9HELO</name>
<accession>A0ABR4BTV3</accession>
<dbReference type="Gene3D" id="3.40.1190.10">
    <property type="entry name" value="Mur-like, catalytic domain"/>
    <property type="match status" value="1"/>
</dbReference>
<dbReference type="PANTHER" id="PTHR11136">
    <property type="entry name" value="FOLYLPOLYGLUTAMATE SYNTHASE-RELATED"/>
    <property type="match status" value="1"/>
</dbReference>
<proteinExistence type="inferred from homology"/>
<sequence length="146" mass="15746">MAILETGIGGERDSTNIFPHPGATGVTTIGIDHVPALGQTVEEIAWHKAGIFKSGSVAGIVIQDDAVLKVQVNLNLRYQRSNAALAIFLAQVYLVSINPDFSMTRDLVYSLQDIDLLGKSQIIKDKDNTWFISNGHNALGLKATIS</sequence>
<evidence type="ECO:0000313" key="6">
    <source>
        <dbReference type="Proteomes" id="UP001595075"/>
    </source>
</evidence>
<evidence type="ECO:0000256" key="4">
    <source>
        <dbReference type="ARBA" id="ARBA00022840"/>
    </source>
</evidence>
<evidence type="ECO:0000256" key="1">
    <source>
        <dbReference type="ARBA" id="ARBA00008276"/>
    </source>
</evidence>
<comment type="caution">
    <text evidence="5">The sequence shown here is derived from an EMBL/GenBank/DDBJ whole genome shotgun (WGS) entry which is preliminary data.</text>
</comment>
<dbReference type="Proteomes" id="UP001595075">
    <property type="component" value="Unassembled WGS sequence"/>
</dbReference>
<evidence type="ECO:0008006" key="7">
    <source>
        <dbReference type="Google" id="ProtNLM"/>
    </source>
</evidence>
<dbReference type="InterPro" id="IPR001645">
    <property type="entry name" value="Folylpolyglutamate_synth"/>
</dbReference>
<dbReference type="EMBL" id="JAZHXI010000022">
    <property type="protein sequence ID" value="KAL2060484.1"/>
    <property type="molecule type" value="Genomic_DNA"/>
</dbReference>
<keyword evidence="3" id="KW-0547">Nucleotide-binding</keyword>
<dbReference type="InterPro" id="IPR036565">
    <property type="entry name" value="Mur-like_cat_sf"/>
</dbReference>
<evidence type="ECO:0000256" key="3">
    <source>
        <dbReference type="ARBA" id="ARBA00022741"/>
    </source>
</evidence>
<keyword evidence="6" id="KW-1185">Reference proteome</keyword>
<gene>
    <name evidence="5" type="ORF">VTL71DRAFT_9515</name>
</gene>
<keyword evidence="4" id="KW-0067">ATP-binding</keyword>
<evidence type="ECO:0000313" key="5">
    <source>
        <dbReference type="EMBL" id="KAL2060484.1"/>
    </source>
</evidence>
<keyword evidence="2" id="KW-0436">Ligase</keyword>
<dbReference type="SUPFAM" id="SSF53623">
    <property type="entry name" value="MurD-like peptide ligases, catalytic domain"/>
    <property type="match status" value="1"/>
</dbReference>
<comment type="similarity">
    <text evidence="1">Belongs to the folylpolyglutamate synthase family.</text>
</comment>
<reference evidence="5 6" key="1">
    <citation type="journal article" date="2024" name="Commun. Biol.">
        <title>Comparative genomic analysis of thermophilic fungi reveals convergent evolutionary adaptations and gene losses.</title>
        <authorList>
            <person name="Steindorff A.S."/>
            <person name="Aguilar-Pontes M.V."/>
            <person name="Robinson A.J."/>
            <person name="Andreopoulos B."/>
            <person name="LaButti K."/>
            <person name="Kuo A."/>
            <person name="Mondo S."/>
            <person name="Riley R."/>
            <person name="Otillar R."/>
            <person name="Haridas S."/>
            <person name="Lipzen A."/>
            <person name="Grimwood J."/>
            <person name="Schmutz J."/>
            <person name="Clum A."/>
            <person name="Reid I.D."/>
            <person name="Moisan M.C."/>
            <person name="Butler G."/>
            <person name="Nguyen T.T.M."/>
            <person name="Dewar K."/>
            <person name="Conant G."/>
            <person name="Drula E."/>
            <person name="Henrissat B."/>
            <person name="Hansel C."/>
            <person name="Singer S."/>
            <person name="Hutchinson M.I."/>
            <person name="de Vries R.P."/>
            <person name="Natvig D.O."/>
            <person name="Powell A.J."/>
            <person name="Tsang A."/>
            <person name="Grigoriev I.V."/>
        </authorList>
    </citation>
    <scope>NUCLEOTIDE SEQUENCE [LARGE SCALE GENOMIC DNA]</scope>
    <source>
        <strain evidence="5 6">CBS 494.80</strain>
    </source>
</reference>